<evidence type="ECO:0000256" key="4">
    <source>
        <dbReference type="ARBA" id="ARBA00022832"/>
    </source>
</evidence>
<evidence type="ECO:0000256" key="10">
    <source>
        <dbReference type="SAM" id="MobiDB-lite"/>
    </source>
</evidence>
<name>A0A517Y7E7_9BACT</name>
<evidence type="ECO:0000256" key="2">
    <source>
        <dbReference type="ARBA" id="ARBA00008749"/>
    </source>
</evidence>
<dbReference type="Proteomes" id="UP000315017">
    <property type="component" value="Chromosome"/>
</dbReference>
<organism evidence="13 14">
    <name type="scientific">Anatilimnocola aggregata</name>
    <dbReference type="NCBI Taxonomy" id="2528021"/>
    <lineage>
        <taxon>Bacteria</taxon>
        <taxon>Pseudomonadati</taxon>
        <taxon>Planctomycetota</taxon>
        <taxon>Planctomycetia</taxon>
        <taxon>Pirellulales</taxon>
        <taxon>Pirellulaceae</taxon>
        <taxon>Anatilimnocola</taxon>
    </lineage>
</organism>
<dbReference type="EMBL" id="CP036274">
    <property type="protein sequence ID" value="QDU26163.1"/>
    <property type="molecule type" value="Genomic_DNA"/>
</dbReference>
<keyword evidence="14" id="KW-1185">Reference proteome</keyword>
<keyword evidence="7" id="KW-0408">Iron</keyword>
<keyword evidence="8" id="KW-0443">Lipid metabolism</keyword>
<feature type="transmembrane region" description="Helical" evidence="11">
    <location>
        <begin position="54"/>
        <end position="75"/>
    </location>
</feature>
<dbReference type="Pfam" id="PF00487">
    <property type="entry name" value="FA_desaturase"/>
    <property type="match status" value="1"/>
</dbReference>
<keyword evidence="6" id="KW-0560">Oxidoreductase</keyword>
<accession>A0A517Y7E7</accession>
<sequence>MESSAAAPSLQPDHDSLHPAGTTEPTHLHLANAPVPGVSRERDFPVEAPWPQKVAMLLAVTLPFAAVILGIVLLWQRGFMGWLYLAMLLVGWALTGLGITVGFHRLLTHRSFDTYRWVRATWMLIGALSVEGSPLVWCAVHRRHHQYSDQQGDPHSPHLAGDGWLAWWRGLWHSHSGWLFTGIWSHPEMQRYIPDLLADPVLVKLDRLYFVWILLSFIIPTAIGGLVTGTIEGAALGLLWGGFVRVFVTHHVTWSINSICHLMGQREYASGDHSRNNWVCGILSFGEGWHNNHHAFPTSARHGLRWWQFDCSWLVIRAMEFCGLAWNLRLPSAQQMADKRLVP</sequence>
<dbReference type="GO" id="GO:0016020">
    <property type="term" value="C:membrane"/>
    <property type="evidence" value="ECO:0007669"/>
    <property type="project" value="UniProtKB-SubCell"/>
</dbReference>
<dbReference type="GO" id="GO:0006631">
    <property type="term" value="P:fatty acid metabolic process"/>
    <property type="evidence" value="ECO:0007669"/>
    <property type="project" value="UniProtKB-KW"/>
</dbReference>
<dbReference type="RefSeq" id="WP_145086287.1">
    <property type="nucleotide sequence ID" value="NZ_CP036274.1"/>
</dbReference>
<feature type="region of interest" description="Disordered" evidence="10">
    <location>
        <begin position="1"/>
        <end position="23"/>
    </location>
</feature>
<evidence type="ECO:0000256" key="7">
    <source>
        <dbReference type="ARBA" id="ARBA00023004"/>
    </source>
</evidence>
<dbReference type="CDD" id="cd03505">
    <property type="entry name" value="Delta9-FADS-like"/>
    <property type="match status" value="1"/>
</dbReference>
<feature type="transmembrane region" description="Helical" evidence="11">
    <location>
        <begin position="82"/>
        <end position="101"/>
    </location>
</feature>
<evidence type="ECO:0000256" key="11">
    <source>
        <dbReference type="SAM" id="Phobius"/>
    </source>
</evidence>
<evidence type="ECO:0000256" key="6">
    <source>
        <dbReference type="ARBA" id="ARBA00023002"/>
    </source>
</evidence>
<evidence type="ECO:0000256" key="3">
    <source>
        <dbReference type="ARBA" id="ARBA00022692"/>
    </source>
</evidence>
<comment type="subcellular location">
    <subcellularLocation>
        <location evidence="1">Membrane</location>
        <topology evidence="1">Multi-pass membrane protein</topology>
    </subcellularLocation>
</comment>
<evidence type="ECO:0000256" key="5">
    <source>
        <dbReference type="ARBA" id="ARBA00022989"/>
    </source>
</evidence>
<dbReference type="PANTHER" id="PTHR11351">
    <property type="entry name" value="ACYL-COA DESATURASE"/>
    <property type="match status" value="1"/>
</dbReference>
<keyword evidence="3 11" id="KW-0812">Transmembrane</keyword>
<evidence type="ECO:0000313" key="13">
    <source>
        <dbReference type="EMBL" id="QDU26163.1"/>
    </source>
</evidence>
<evidence type="ECO:0000256" key="8">
    <source>
        <dbReference type="ARBA" id="ARBA00023098"/>
    </source>
</evidence>
<keyword evidence="4" id="KW-0276">Fatty acid metabolism</keyword>
<reference evidence="13 14" key="1">
    <citation type="submission" date="2019-02" db="EMBL/GenBank/DDBJ databases">
        <title>Deep-cultivation of Planctomycetes and their phenomic and genomic characterization uncovers novel biology.</title>
        <authorList>
            <person name="Wiegand S."/>
            <person name="Jogler M."/>
            <person name="Boedeker C."/>
            <person name="Pinto D."/>
            <person name="Vollmers J."/>
            <person name="Rivas-Marin E."/>
            <person name="Kohn T."/>
            <person name="Peeters S.H."/>
            <person name="Heuer A."/>
            <person name="Rast P."/>
            <person name="Oberbeckmann S."/>
            <person name="Bunk B."/>
            <person name="Jeske O."/>
            <person name="Meyerdierks A."/>
            <person name="Storesund J.E."/>
            <person name="Kallscheuer N."/>
            <person name="Luecker S."/>
            <person name="Lage O.M."/>
            <person name="Pohl T."/>
            <person name="Merkel B.J."/>
            <person name="Hornburger P."/>
            <person name="Mueller R.-W."/>
            <person name="Bruemmer F."/>
            <person name="Labrenz M."/>
            <person name="Spormann A.M."/>
            <person name="Op den Camp H."/>
            <person name="Overmann J."/>
            <person name="Amann R."/>
            <person name="Jetten M.S.M."/>
            <person name="Mascher T."/>
            <person name="Medema M.H."/>
            <person name="Devos D.P."/>
            <person name="Kaster A.-K."/>
            <person name="Ovreas L."/>
            <person name="Rohde M."/>
            <person name="Galperin M.Y."/>
            <person name="Jogler C."/>
        </authorList>
    </citation>
    <scope>NUCLEOTIDE SEQUENCE [LARGE SCALE GENOMIC DNA]</scope>
    <source>
        <strain evidence="13 14">ETA_A8</strain>
    </source>
</reference>
<protein>
    <submittedName>
        <fullName evidence="13">Fatty acid desaturase</fullName>
    </submittedName>
</protein>
<dbReference type="AlphaFoldDB" id="A0A517Y7E7"/>
<comment type="similarity">
    <text evidence="2">Belongs to the fatty acid desaturase type 2 family.</text>
</comment>
<gene>
    <name evidence="13" type="ORF">ETAA8_12370</name>
</gene>
<evidence type="ECO:0000256" key="9">
    <source>
        <dbReference type="ARBA" id="ARBA00023136"/>
    </source>
</evidence>
<dbReference type="PRINTS" id="PR00075">
    <property type="entry name" value="FACDDSATRASE"/>
</dbReference>
<evidence type="ECO:0000313" key="14">
    <source>
        <dbReference type="Proteomes" id="UP000315017"/>
    </source>
</evidence>
<feature type="transmembrane region" description="Helical" evidence="11">
    <location>
        <begin position="121"/>
        <end position="140"/>
    </location>
</feature>
<dbReference type="OrthoDB" id="19906at2"/>
<evidence type="ECO:0000259" key="12">
    <source>
        <dbReference type="Pfam" id="PF00487"/>
    </source>
</evidence>
<dbReference type="GO" id="GO:0016717">
    <property type="term" value="F:oxidoreductase activity, acting on paired donors, with oxidation of a pair of donors resulting in the reduction of molecular oxygen to two molecules of water"/>
    <property type="evidence" value="ECO:0007669"/>
    <property type="project" value="InterPro"/>
</dbReference>
<evidence type="ECO:0000256" key="1">
    <source>
        <dbReference type="ARBA" id="ARBA00004141"/>
    </source>
</evidence>
<dbReference type="PANTHER" id="PTHR11351:SF3">
    <property type="entry name" value="BLL4393 PROTEIN"/>
    <property type="match status" value="1"/>
</dbReference>
<keyword evidence="9 11" id="KW-0472">Membrane</keyword>
<dbReference type="InterPro" id="IPR015876">
    <property type="entry name" value="Acyl-CoA_DS"/>
</dbReference>
<dbReference type="InterPro" id="IPR005804">
    <property type="entry name" value="FA_desaturase_dom"/>
</dbReference>
<dbReference type="KEGG" id="aagg:ETAA8_12370"/>
<feature type="transmembrane region" description="Helical" evidence="11">
    <location>
        <begin position="209"/>
        <end position="231"/>
    </location>
</feature>
<keyword evidence="5 11" id="KW-1133">Transmembrane helix</keyword>
<feature type="domain" description="Fatty acid desaturase" evidence="12">
    <location>
        <begin position="82"/>
        <end position="309"/>
    </location>
</feature>
<proteinExistence type="inferred from homology"/>